<keyword evidence="7" id="KW-0732">Signal</keyword>
<feature type="domain" description="PapC-like C-terminal" evidence="12">
    <location>
        <begin position="779"/>
        <end position="847"/>
    </location>
</feature>
<dbReference type="Proteomes" id="UP000514715">
    <property type="component" value="Chromosome"/>
</dbReference>
<dbReference type="FunFam" id="2.60.40.3110:FF:000001">
    <property type="entry name" value="Putative fimbrial outer membrane usher"/>
    <property type="match status" value="1"/>
</dbReference>
<proteinExistence type="inferred from homology"/>
<dbReference type="Gene3D" id="3.10.20.410">
    <property type="match status" value="1"/>
</dbReference>
<accession>F2VID7</accession>
<keyword evidence="3 11" id="KW-0813">Transport</keyword>
<dbReference type="Pfam" id="PF13954">
    <property type="entry name" value="PapC_N"/>
    <property type="match status" value="1"/>
</dbReference>
<dbReference type="EMBL" id="GQ497943">
    <property type="protein sequence ID" value="ADD91743.1"/>
    <property type="molecule type" value="Genomic_DNA"/>
</dbReference>
<name>F2VID7_ECOLX</name>
<evidence type="ECO:0000313" key="14">
    <source>
        <dbReference type="EMBL" id="ADD91743.1"/>
    </source>
</evidence>
<sequence>MHRNKSSSGLSLYCVKTKITAVALSVMAACTLLYTGNTEARTYSFDASMLKGGGKGVDLTLFEEGAQLPGIYPVDIILNGSRVDSRDMAFRTEKDAEGKTYLKTCLTREMLARYGVMTEEYPELFHGDDGKEAEACAELSVIPQATETYQFASQQLLLSIPQVALRPPLRGIAPEALWDDGIPAFLLNWQANTSRSEYRGYGKSVTDNYWVTLEPGINLGPWRVRNLTTWNRSSGQPGQWESAYIRAERGINSLRSRLTLGEDYTPSDIFDSVPFRGVMLGADESMVPYNQREFAPVVRGIARTQARIEVRQNGYLIDSRTVAPGAFALTDLPLTGSGGDLQVTVQESDGTAQVFTVPYTTPAIALREGYMKYSIAGGEYRSSDDAVEHSPLGQMSVMYGLPWGLTAFGGAQMSSHYQSAALGLGWSMGRLGAVSVDGIHSRGQQKGRDTETGETWRLRYNKSFELTNTDLTAARYQYTSSGFHTLSDVLSTFRNDNFRAYSYSGDRSRRTTLRLNQSLGSLGYMSFYGSRDEFRHNRQKQDSFGMSYGTSWKNISWYVNWSRNYSTNAYYQRGHIEDSINLWMNIPLGQWIGGRDNDINVTTQTQRTTGQNTWYETGLNGRAFDRRLYWDVSERIAPGSENNVDSSRLNLRWFGTYGELAGMYSYSSYIRQMSAGISGGMVLHNEGITLGQKGEDTVALVVAPGVNGASVGSLPGVRTDTRGYTLVNHVSPYQENLITLDPTTFPENVEVSQTDTRVVPTKGAVVRAKFITRVGGRALITLSRSDGSRLPFGAVVTEEGKKGQMPGGAGVVGDNGEVYLSGLDETGQLKVQWGRNSSCRANYRLPEEKEATGIFLVRTVCM</sequence>
<comment type="subcellular location">
    <subcellularLocation>
        <location evidence="1 11">Cell outer membrane</location>
        <topology evidence="1 11">Multi-pass membrane protein</topology>
    </subcellularLocation>
</comment>
<evidence type="ECO:0000256" key="3">
    <source>
        <dbReference type="ARBA" id="ARBA00022448"/>
    </source>
</evidence>
<dbReference type="InterPro" id="IPR018030">
    <property type="entry name" value="Fimbrial_membr_usher_CS"/>
</dbReference>
<dbReference type="PANTHER" id="PTHR30451:SF9">
    <property type="entry name" value="F1 CAPSULE-ANCHORING PROTEIN"/>
    <property type="match status" value="1"/>
</dbReference>
<dbReference type="AlphaFoldDB" id="F2VID7"/>
<dbReference type="GO" id="GO:0009279">
    <property type="term" value="C:cell outer membrane"/>
    <property type="evidence" value="ECO:0007669"/>
    <property type="project" value="UniProtKB-SubCell"/>
</dbReference>
<evidence type="ECO:0000259" key="12">
    <source>
        <dbReference type="Pfam" id="PF13953"/>
    </source>
</evidence>
<dbReference type="PANTHER" id="PTHR30451">
    <property type="entry name" value="OUTER MEMBRANE USHER PROTEIN"/>
    <property type="match status" value="1"/>
</dbReference>
<dbReference type="InterPro" id="IPR000015">
    <property type="entry name" value="Fimb_usher"/>
</dbReference>
<dbReference type="Gene3D" id="2.60.40.3110">
    <property type="match status" value="1"/>
</dbReference>
<keyword evidence="10 11" id="KW-0998">Cell outer membrane</keyword>
<evidence type="ECO:0000256" key="4">
    <source>
        <dbReference type="ARBA" id="ARBA00022452"/>
    </source>
</evidence>
<dbReference type="GO" id="GO:0015473">
    <property type="term" value="F:fimbrial usher porin activity"/>
    <property type="evidence" value="ECO:0007669"/>
    <property type="project" value="InterPro"/>
</dbReference>
<dbReference type="SUPFAM" id="SSF141729">
    <property type="entry name" value="FimD N-terminal domain-like"/>
    <property type="match status" value="1"/>
</dbReference>
<dbReference type="InterPro" id="IPR043142">
    <property type="entry name" value="PapC-like_C_sf"/>
</dbReference>
<protein>
    <submittedName>
        <fullName evidence="15">Fimbria/pilus outer membrane usher protein</fullName>
    </submittedName>
    <submittedName>
        <fullName evidence="14">Putative AfaC-VIII usher protein</fullName>
    </submittedName>
</protein>
<keyword evidence="5 11" id="KW-1029">Fimbrium biogenesis</keyword>
<evidence type="ECO:0000256" key="6">
    <source>
        <dbReference type="ARBA" id="ARBA00022692"/>
    </source>
</evidence>
<reference evidence="14" key="1">
    <citation type="journal article" date="2012" name="Infect. Immun.">
        <title>Role of the Vpe Carbohydrate Permease in Escherichia coli Urovirulence and Fitness In Vivo.</title>
        <authorList>
            <person name="Martinez-Jehanne V."/>
            <person name="Pichon C."/>
            <person name="du Merle L."/>
            <person name="Poupel O."/>
            <person name="Cayet N."/>
            <person name="Bouchier C."/>
            <person name="Le Bouguenec C."/>
        </authorList>
    </citation>
    <scope>NUCLEOTIDE SEQUENCE</scope>
    <source>
        <strain evidence="14">AL862</strain>
    </source>
</reference>
<dbReference type="InterPro" id="IPR037224">
    <property type="entry name" value="PapC_N_sf"/>
</dbReference>
<dbReference type="PATRIC" id="fig|562.10500.peg.1343"/>
<comment type="similarity">
    <text evidence="2 11">Belongs to the fimbrial export usher family.</text>
</comment>
<evidence type="ECO:0000256" key="9">
    <source>
        <dbReference type="ARBA" id="ARBA00023157"/>
    </source>
</evidence>
<gene>
    <name evidence="14" type="primary">afaC</name>
    <name evidence="15" type="ORF">HVW04_12695</name>
</gene>
<keyword evidence="9" id="KW-1015">Disulfide bond</keyword>
<keyword evidence="8 11" id="KW-0472">Membrane</keyword>
<dbReference type="Pfam" id="PF13953">
    <property type="entry name" value="PapC_C"/>
    <property type="match status" value="1"/>
</dbReference>
<evidence type="ECO:0000256" key="11">
    <source>
        <dbReference type="RuleBase" id="RU003884"/>
    </source>
</evidence>
<dbReference type="PROSITE" id="PS01151">
    <property type="entry name" value="FIMBRIAL_USHER"/>
    <property type="match status" value="1"/>
</dbReference>
<dbReference type="InterPro" id="IPR025885">
    <property type="entry name" value="PapC_N"/>
</dbReference>
<dbReference type="FunFam" id="2.60.40.2610:FF:000001">
    <property type="entry name" value="Outer membrane fimbrial usher protein"/>
    <property type="match status" value="1"/>
</dbReference>
<dbReference type="Pfam" id="PF00577">
    <property type="entry name" value="Usher"/>
    <property type="match status" value="1"/>
</dbReference>
<evidence type="ECO:0000256" key="7">
    <source>
        <dbReference type="ARBA" id="ARBA00022729"/>
    </source>
</evidence>
<dbReference type="FunFam" id="3.10.20.410:FF:000001">
    <property type="entry name" value="Fimbrial outer membrane usher protein"/>
    <property type="match status" value="1"/>
</dbReference>
<feature type="domain" description="PapC N-terminal" evidence="13">
    <location>
        <begin position="45"/>
        <end position="192"/>
    </location>
</feature>
<keyword evidence="4" id="KW-1134">Transmembrane beta strand</keyword>
<dbReference type="PROSITE" id="PS51257">
    <property type="entry name" value="PROKAR_LIPOPROTEIN"/>
    <property type="match status" value="1"/>
</dbReference>
<dbReference type="Gene3D" id="2.60.40.2610">
    <property type="entry name" value="Outer membrane usher protein FimD, plug domain"/>
    <property type="match status" value="1"/>
</dbReference>
<organism evidence="14">
    <name type="scientific">Escherichia coli</name>
    <dbReference type="NCBI Taxonomy" id="562"/>
    <lineage>
        <taxon>Bacteria</taxon>
        <taxon>Pseudomonadati</taxon>
        <taxon>Pseudomonadota</taxon>
        <taxon>Gammaproteobacteria</taxon>
        <taxon>Enterobacterales</taxon>
        <taxon>Enterobacteriaceae</taxon>
        <taxon>Escherichia</taxon>
    </lineage>
</organism>
<dbReference type="Gene3D" id="2.60.40.2070">
    <property type="match status" value="1"/>
</dbReference>
<dbReference type="RefSeq" id="WP_000554932.1">
    <property type="nucleotide sequence ID" value="NZ_AP017620.1"/>
</dbReference>
<dbReference type="InterPro" id="IPR042186">
    <property type="entry name" value="FimD_plug_dom"/>
</dbReference>
<reference evidence="15 16" key="2">
    <citation type="submission" date="2020-06" db="EMBL/GenBank/DDBJ databases">
        <title>REHAB project genomes.</title>
        <authorList>
            <person name="Shaw L.P."/>
        </authorList>
    </citation>
    <scope>NUCLEOTIDE SEQUENCE [LARGE SCALE GENOMIC DNA]</scope>
    <source>
        <strain evidence="15 16">RHB07-C04</strain>
    </source>
</reference>
<dbReference type="GO" id="GO:0009297">
    <property type="term" value="P:pilus assembly"/>
    <property type="evidence" value="ECO:0007669"/>
    <property type="project" value="InterPro"/>
</dbReference>
<evidence type="ECO:0000256" key="5">
    <source>
        <dbReference type="ARBA" id="ARBA00022558"/>
    </source>
</evidence>
<evidence type="ECO:0000313" key="15">
    <source>
        <dbReference type="EMBL" id="QMP45672.1"/>
    </source>
</evidence>
<dbReference type="EMBL" id="CP057975">
    <property type="protein sequence ID" value="QMP45672.1"/>
    <property type="molecule type" value="Genomic_DNA"/>
</dbReference>
<evidence type="ECO:0000313" key="16">
    <source>
        <dbReference type="Proteomes" id="UP000514715"/>
    </source>
</evidence>
<evidence type="ECO:0000259" key="13">
    <source>
        <dbReference type="Pfam" id="PF13954"/>
    </source>
</evidence>
<evidence type="ECO:0000256" key="1">
    <source>
        <dbReference type="ARBA" id="ARBA00004571"/>
    </source>
</evidence>
<evidence type="ECO:0000256" key="2">
    <source>
        <dbReference type="ARBA" id="ARBA00008064"/>
    </source>
</evidence>
<evidence type="ECO:0000256" key="10">
    <source>
        <dbReference type="ARBA" id="ARBA00023237"/>
    </source>
</evidence>
<keyword evidence="6 11" id="KW-0812">Transmembrane</keyword>
<evidence type="ECO:0000256" key="8">
    <source>
        <dbReference type="ARBA" id="ARBA00023136"/>
    </source>
</evidence>
<dbReference type="InterPro" id="IPR025949">
    <property type="entry name" value="PapC-like_C"/>
</dbReference>